<dbReference type="GO" id="GO:0005524">
    <property type="term" value="F:ATP binding"/>
    <property type="evidence" value="ECO:0007669"/>
    <property type="project" value="UniProtKB-KW"/>
</dbReference>
<dbReference type="CDD" id="cd16922">
    <property type="entry name" value="HATPase_EvgS-ArcB-TorS-like"/>
    <property type="match status" value="1"/>
</dbReference>
<dbReference type="KEGG" id="ttu:TERTU_0213"/>
<evidence type="ECO:0000256" key="6">
    <source>
        <dbReference type="ARBA" id="ARBA00022777"/>
    </source>
</evidence>
<dbReference type="STRING" id="377629.TERTU_0213"/>
<dbReference type="PRINTS" id="PR00344">
    <property type="entry name" value="BCTRLSENSOR"/>
</dbReference>
<dbReference type="Proteomes" id="UP000009080">
    <property type="component" value="Chromosome"/>
</dbReference>
<evidence type="ECO:0000256" key="9">
    <source>
        <dbReference type="ARBA" id="ARBA00064003"/>
    </source>
</evidence>
<dbReference type="InterPro" id="IPR011006">
    <property type="entry name" value="CheY-like_superfamily"/>
</dbReference>
<sequence>MFNPAAAFRQLSIARKVTVLVMMIGALLVSGIIAERLFFGEKFVGGIAETLDDTHQNVAPWLLQSLSRGDKSSAVLLLKDSSHRNPQLAFRLQQQAVEQPGPIFDNFAQLRAGGWQRSLEKTYPLATADANYLLKIRGVGPYFNDEFISHLLYNLVVEAILILGLAAIILVMLEQLVFRHLRHIAAQTEKLSIDTIGNPITLERQPSDSESEDELDSVVNALNSMRETILIDIKQQAQIEDALLAAKEEKIETRRMIERVKAANQAKSQFIATMSHEIRTPMNGVIGMIEMLRDTPLNDSQKHYLDVIFRSGESLLEIINDILDYSKIEAGKMNLENVDFDLNELLNDCVQLFSATTHKRDIEFVCAISPETPTQLRGDPTRLRQIVVNLIGNAFKFTSNGHVMVLVKSLQDRTSEHPLLRFSIVDSGIGISKEIQRNLFQAFNQADTSTTRRYGGTGLGLAICKQLAELMGGTIGVESEYGKGSTFWFTIRFDLPEDRQRQPPSSSLALSGKRILAIHSSPVLVTAFADNCEGYNMKCHHVSKASDALKRLTNQTPDQIYDFLFLDQRIDGEDGFALAQSIREIPAYAETPILMLTHERTTKFTMEQLMPITSILPRPLTAHGLRTALLAQSTGVALNELISMESKAIAPAQKLNVLVAEDNAVNRMVIEGLLNKHEIEPVFAEDGQEAVTAFETASPRFDLIFMDCEMPNMDGFEATEKIREYEKNRALTPMPIIALTAHVEAEHRQRVFNVGMNYYLTKPVTMDKLREALTSVGVLKD</sequence>
<feature type="modified residue" description="4-aspartylphosphate" evidence="11">
    <location>
        <position position="567"/>
    </location>
</feature>
<dbReference type="EC" id="2.7.13.3" evidence="2"/>
<dbReference type="PANTHER" id="PTHR45339">
    <property type="entry name" value="HYBRID SIGNAL TRANSDUCTION HISTIDINE KINASE J"/>
    <property type="match status" value="1"/>
</dbReference>
<keyword evidence="5" id="KW-0547">Nucleotide-binding</keyword>
<dbReference type="eggNOG" id="COG0784">
    <property type="taxonomic scope" value="Bacteria"/>
</dbReference>
<dbReference type="InterPro" id="IPR004358">
    <property type="entry name" value="Sig_transdc_His_kin-like_C"/>
</dbReference>
<feature type="domain" description="Response regulatory" evidence="14">
    <location>
        <begin position="514"/>
        <end position="633"/>
    </location>
</feature>
<dbReference type="Pfam" id="PF00512">
    <property type="entry name" value="HisKA"/>
    <property type="match status" value="1"/>
</dbReference>
<evidence type="ECO:0000256" key="12">
    <source>
        <dbReference type="SAM" id="Phobius"/>
    </source>
</evidence>
<dbReference type="Gene3D" id="3.40.50.2300">
    <property type="match status" value="2"/>
</dbReference>
<evidence type="ECO:0000256" key="7">
    <source>
        <dbReference type="ARBA" id="ARBA00022840"/>
    </source>
</evidence>
<comment type="catalytic activity">
    <reaction evidence="1">
        <text>ATP + protein L-histidine = ADP + protein N-phospho-L-histidine.</text>
        <dbReference type="EC" id="2.7.13.3"/>
    </reaction>
</comment>
<dbReference type="GO" id="GO:0071474">
    <property type="term" value="P:cellular hyperosmotic response"/>
    <property type="evidence" value="ECO:0007669"/>
    <property type="project" value="TreeGrafter"/>
</dbReference>
<keyword evidence="4" id="KW-0808">Transferase</keyword>
<dbReference type="SUPFAM" id="SSF52172">
    <property type="entry name" value="CheY-like"/>
    <property type="match status" value="2"/>
</dbReference>
<feature type="modified residue" description="4-aspartylphosphate" evidence="11">
    <location>
        <position position="707"/>
    </location>
</feature>
<evidence type="ECO:0000259" key="14">
    <source>
        <dbReference type="PROSITE" id="PS50110"/>
    </source>
</evidence>
<keyword evidence="3 11" id="KW-0597">Phosphoprotein</keyword>
<dbReference type="RefSeq" id="WP_015819643.1">
    <property type="nucleotide sequence ID" value="NC_012997.1"/>
</dbReference>
<keyword evidence="7" id="KW-0067">ATP-binding</keyword>
<keyword evidence="12" id="KW-0472">Membrane</keyword>
<evidence type="ECO:0000256" key="5">
    <source>
        <dbReference type="ARBA" id="ARBA00022741"/>
    </source>
</evidence>
<feature type="transmembrane region" description="Helical" evidence="12">
    <location>
        <begin position="17"/>
        <end position="34"/>
    </location>
</feature>
<keyword evidence="8" id="KW-0902">Two-component regulatory system</keyword>
<dbReference type="Pfam" id="PF02518">
    <property type="entry name" value="HATPase_c"/>
    <property type="match status" value="1"/>
</dbReference>
<dbReference type="SMART" id="SM00448">
    <property type="entry name" value="REC"/>
    <property type="match status" value="2"/>
</dbReference>
<dbReference type="FunFam" id="1.10.287.130:FF:000002">
    <property type="entry name" value="Two-component osmosensing histidine kinase"/>
    <property type="match status" value="1"/>
</dbReference>
<dbReference type="AlphaFoldDB" id="C5BLJ2"/>
<dbReference type="PANTHER" id="PTHR45339:SF1">
    <property type="entry name" value="HYBRID SIGNAL TRANSDUCTION HISTIDINE KINASE J"/>
    <property type="match status" value="1"/>
</dbReference>
<reference evidence="15 16" key="1">
    <citation type="journal article" date="2009" name="PLoS ONE">
        <title>The complete genome of Teredinibacter turnerae T7901: an intracellular endosymbiont of marine wood-boring bivalves (shipworms).</title>
        <authorList>
            <person name="Yang J.C."/>
            <person name="Madupu R."/>
            <person name="Durkin A.S."/>
            <person name="Ekborg N.A."/>
            <person name="Pedamallu C.S."/>
            <person name="Hostetler J.B."/>
            <person name="Radune D."/>
            <person name="Toms B.S."/>
            <person name="Henrissat B."/>
            <person name="Coutinho P.M."/>
            <person name="Schwarz S."/>
            <person name="Field L."/>
            <person name="Trindade-Silva A.E."/>
            <person name="Soares C.A.G."/>
            <person name="Elshahawi S."/>
            <person name="Hanora A."/>
            <person name="Schmidt E.W."/>
            <person name="Haygood M.G."/>
            <person name="Posfai J."/>
            <person name="Benner J."/>
            <person name="Madinger C."/>
            <person name="Nove J."/>
            <person name="Anton B."/>
            <person name="Chaudhary K."/>
            <person name="Foster J."/>
            <person name="Holman A."/>
            <person name="Kumar S."/>
            <person name="Lessard P.A."/>
            <person name="Luyten Y.A."/>
            <person name="Slatko B."/>
            <person name="Wood N."/>
            <person name="Wu B."/>
            <person name="Teplitski M."/>
            <person name="Mougous J.D."/>
            <person name="Ward N."/>
            <person name="Eisen J.A."/>
            <person name="Badger J.H."/>
            <person name="Distel D.L."/>
        </authorList>
    </citation>
    <scope>NUCLEOTIDE SEQUENCE [LARGE SCALE GENOMIC DNA]</scope>
    <source>
        <strain evidence="16">ATCC 39867 / T7901</strain>
    </source>
</reference>
<dbReference type="CDD" id="cd00082">
    <property type="entry name" value="HisKA"/>
    <property type="match status" value="1"/>
</dbReference>
<dbReference type="Gene3D" id="3.30.565.10">
    <property type="entry name" value="Histidine kinase-like ATPase, C-terminal domain"/>
    <property type="match status" value="1"/>
</dbReference>
<dbReference type="InterPro" id="IPR036890">
    <property type="entry name" value="HATPase_C_sf"/>
</dbReference>
<protein>
    <recommendedName>
        <fullName evidence="10">Sensory/regulatory protein RpfC</fullName>
        <ecNumber evidence="2">2.7.13.3</ecNumber>
    </recommendedName>
</protein>
<dbReference type="SMART" id="SM00388">
    <property type="entry name" value="HisKA"/>
    <property type="match status" value="1"/>
</dbReference>
<dbReference type="EMBL" id="CP001614">
    <property type="protein sequence ID" value="ACR13529.1"/>
    <property type="molecule type" value="Genomic_DNA"/>
</dbReference>
<feature type="domain" description="Response regulatory" evidence="14">
    <location>
        <begin position="656"/>
        <end position="777"/>
    </location>
</feature>
<keyword evidence="12" id="KW-1133">Transmembrane helix</keyword>
<evidence type="ECO:0000256" key="4">
    <source>
        <dbReference type="ARBA" id="ARBA00022679"/>
    </source>
</evidence>
<evidence type="ECO:0000256" key="2">
    <source>
        <dbReference type="ARBA" id="ARBA00012438"/>
    </source>
</evidence>
<comment type="subunit">
    <text evidence="9">At low DSF concentrations, interacts with RpfF.</text>
</comment>
<dbReference type="InterPro" id="IPR005467">
    <property type="entry name" value="His_kinase_dom"/>
</dbReference>
<evidence type="ECO:0000256" key="1">
    <source>
        <dbReference type="ARBA" id="ARBA00000085"/>
    </source>
</evidence>
<evidence type="ECO:0000256" key="8">
    <source>
        <dbReference type="ARBA" id="ARBA00023012"/>
    </source>
</evidence>
<dbReference type="OrthoDB" id="6187449at2"/>
<dbReference type="InterPro" id="IPR001789">
    <property type="entry name" value="Sig_transdc_resp-reg_receiver"/>
</dbReference>
<dbReference type="CDD" id="cd17546">
    <property type="entry name" value="REC_hyHK_CKI1_RcsC-like"/>
    <property type="match status" value="1"/>
</dbReference>
<dbReference type="SUPFAM" id="SSF47384">
    <property type="entry name" value="Homodimeric domain of signal transducing histidine kinase"/>
    <property type="match status" value="1"/>
</dbReference>
<evidence type="ECO:0000313" key="15">
    <source>
        <dbReference type="EMBL" id="ACR13529.1"/>
    </source>
</evidence>
<dbReference type="Pfam" id="PF00072">
    <property type="entry name" value="Response_reg"/>
    <property type="match status" value="2"/>
</dbReference>
<keyword evidence="16" id="KW-1185">Reference proteome</keyword>
<keyword evidence="6 15" id="KW-0418">Kinase</keyword>
<dbReference type="InterPro" id="IPR003661">
    <property type="entry name" value="HisK_dim/P_dom"/>
</dbReference>
<dbReference type="FunFam" id="3.30.565.10:FF:000010">
    <property type="entry name" value="Sensor histidine kinase RcsC"/>
    <property type="match status" value="1"/>
</dbReference>
<accession>C5BLJ2</accession>
<dbReference type="PROSITE" id="PS50109">
    <property type="entry name" value="HIS_KIN"/>
    <property type="match status" value="1"/>
</dbReference>
<evidence type="ECO:0000259" key="13">
    <source>
        <dbReference type="PROSITE" id="PS50109"/>
    </source>
</evidence>
<feature type="transmembrane region" description="Helical" evidence="12">
    <location>
        <begin position="151"/>
        <end position="173"/>
    </location>
</feature>
<dbReference type="GO" id="GO:0000155">
    <property type="term" value="F:phosphorelay sensor kinase activity"/>
    <property type="evidence" value="ECO:0007669"/>
    <property type="project" value="InterPro"/>
</dbReference>
<feature type="domain" description="Histidine kinase" evidence="13">
    <location>
        <begin position="273"/>
        <end position="495"/>
    </location>
</feature>
<evidence type="ECO:0000256" key="10">
    <source>
        <dbReference type="ARBA" id="ARBA00068150"/>
    </source>
</evidence>
<dbReference type="InterPro" id="IPR036097">
    <property type="entry name" value="HisK_dim/P_sf"/>
</dbReference>
<dbReference type="HOGENOM" id="CLU_000445_104_15_6"/>
<keyword evidence="12" id="KW-0812">Transmembrane</keyword>
<dbReference type="PROSITE" id="PS50110">
    <property type="entry name" value="RESPONSE_REGULATORY"/>
    <property type="match status" value="2"/>
</dbReference>
<dbReference type="InterPro" id="IPR003594">
    <property type="entry name" value="HATPase_dom"/>
</dbReference>
<name>C5BLJ2_TERTT</name>
<dbReference type="SUPFAM" id="SSF55874">
    <property type="entry name" value="ATPase domain of HSP90 chaperone/DNA topoisomerase II/histidine kinase"/>
    <property type="match status" value="1"/>
</dbReference>
<evidence type="ECO:0000256" key="3">
    <source>
        <dbReference type="ARBA" id="ARBA00022553"/>
    </source>
</evidence>
<evidence type="ECO:0000313" key="16">
    <source>
        <dbReference type="Proteomes" id="UP000009080"/>
    </source>
</evidence>
<dbReference type="Gene3D" id="1.10.287.130">
    <property type="match status" value="1"/>
</dbReference>
<proteinExistence type="predicted"/>
<evidence type="ECO:0000256" key="11">
    <source>
        <dbReference type="PROSITE-ProRule" id="PRU00169"/>
    </source>
</evidence>
<dbReference type="eggNOG" id="COG5002">
    <property type="taxonomic scope" value="Bacteria"/>
</dbReference>
<dbReference type="SMART" id="SM00387">
    <property type="entry name" value="HATPase_c"/>
    <property type="match status" value="1"/>
</dbReference>
<organism evidence="15 16">
    <name type="scientific">Teredinibacter turnerae (strain ATCC 39867 / T7901)</name>
    <dbReference type="NCBI Taxonomy" id="377629"/>
    <lineage>
        <taxon>Bacteria</taxon>
        <taxon>Pseudomonadati</taxon>
        <taxon>Pseudomonadota</taxon>
        <taxon>Gammaproteobacteria</taxon>
        <taxon>Cellvibrionales</taxon>
        <taxon>Cellvibrionaceae</taxon>
        <taxon>Teredinibacter</taxon>
    </lineage>
</organism>
<gene>
    <name evidence="15" type="ordered locus">TERTU_0213</name>
</gene>